<dbReference type="STRING" id="269621.A0A238FGG2"/>
<dbReference type="PROSITE" id="PS51025">
    <property type="entry name" value="PWI"/>
    <property type="match status" value="1"/>
</dbReference>
<reference evidence="5" key="1">
    <citation type="submission" date="2016-09" db="EMBL/GenBank/DDBJ databases">
        <authorList>
            <person name="Jeantristanb JTB J.-T."/>
            <person name="Ricardo R."/>
        </authorList>
    </citation>
    <scope>NUCLEOTIDE SEQUENCE [LARGE SCALE GENOMIC DNA]</scope>
</reference>
<dbReference type="Proteomes" id="UP000198372">
    <property type="component" value="Unassembled WGS sequence"/>
</dbReference>
<dbReference type="GO" id="GO:0003723">
    <property type="term" value="F:RNA binding"/>
    <property type="evidence" value="ECO:0007669"/>
    <property type="project" value="TreeGrafter"/>
</dbReference>
<dbReference type="Pfam" id="PF01480">
    <property type="entry name" value="PWI"/>
    <property type="match status" value="1"/>
</dbReference>
<dbReference type="InterPro" id="IPR002483">
    <property type="entry name" value="PWI_dom"/>
</dbReference>
<feature type="compositionally biased region" description="Gly residues" evidence="2">
    <location>
        <begin position="178"/>
        <end position="208"/>
    </location>
</feature>
<evidence type="ECO:0000256" key="2">
    <source>
        <dbReference type="SAM" id="MobiDB-lite"/>
    </source>
</evidence>
<evidence type="ECO:0000313" key="5">
    <source>
        <dbReference type="Proteomes" id="UP000198372"/>
    </source>
</evidence>
<feature type="region of interest" description="Disordered" evidence="2">
    <location>
        <begin position="148"/>
        <end position="273"/>
    </location>
</feature>
<organism evidence="4 5">
    <name type="scientific">Microbotryum intermedium</name>
    <dbReference type="NCBI Taxonomy" id="269621"/>
    <lineage>
        <taxon>Eukaryota</taxon>
        <taxon>Fungi</taxon>
        <taxon>Dikarya</taxon>
        <taxon>Basidiomycota</taxon>
        <taxon>Pucciniomycotina</taxon>
        <taxon>Microbotryomycetes</taxon>
        <taxon>Microbotryales</taxon>
        <taxon>Microbotryaceae</taxon>
        <taxon>Microbotryum</taxon>
    </lineage>
</organism>
<dbReference type="SUPFAM" id="SSF101233">
    <property type="entry name" value="PWI domain"/>
    <property type="match status" value="1"/>
</dbReference>
<evidence type="ECO:0000256" key="1">
    <source>
        <dbReference type="ARBA" id="ARBA00022664"/>
    </source>
</evidence>
<dbReference type="AlphaFoldDB" id="A0A238FGG2"/>
<name>A0A238FGG2_9BASI</name>
<evidence type="ECO:0000313" key="4">
    <source>
        <dbReference type="EMBL" id="SCV71221.1"/>
    </source>
</evidence>
<feature type="domain" description="PWI" evidence="3">
    <location>
        <begin position="28"/>
        <end position="139"/>
    </location>
</feature>
<dbReference type="GO" id="GO:0006397">
    <property type="term" value="P:mRNA processing"/>
    <property type="evidence" value="ECO:0007669"/>
    <property type="project" value="UniProtKB-KW"/>
</dbReference>
<feature type="compositionally biased region" description="Basic and acidic residues" evidence="2">
    <location>
        <begin position="309"/>
        <end position="332"/>
    </location>
</feature>
<accession>A0A238FGG2</accession>
<dbReference type="GO" id="GO:0048024">
    <property type="term" value="P:regulation of mRNA splicing, via spliceosome"/>
    <property type="evidence" value="ECO:0007669"/>
    <property type="project" value="TreeGrafter"/>
</dbReference>
<dbReference type="GO" id="GO:0005681">
    <property type="term" value="C:spliceosomal complex"/>
    <property type="evidence" value="ECO:0007669"/>
    <property type="project" value="TreeGrafter"/>
</dbReference>
<dbReference type="InterPro" id="IPR052225">
    <property type="entry name" value="Ser/Arg_repetitive_matrix"/>
</dbReference>
<sequence>MGDAGFFKGTSADQDPRFKNKAQMAIAKMKFPPSFDHKVHSFHASLSLVDMRKVELTVMKPWIAKKTVELLGFEDEVLIEYITSLLEDPDQPIIDAKNLQHLLTGFLNKSTPTFMQQLWTLLLSAQSNPLKVPTELLEEKKKEMREREEAEALKRREEEEKQRRLEDIRRRERDERGGGGAGRGGSGSGREGGYGGGGRGEFGGGYGGGDRDRRNGPGGYRDGGGYDDRRGGGYDGRRDGGPPRGRDYEDRRRDGRDDPRSGGSRRITLDRAHPRDLLLAVAIAPRPTLALAPLPVAAESLRFTTTQEVLHEEEKSVEGMKRRESELKDRIMKQKNQGSAISIKGRASGPGHSP</sequence>
<feature type="compositionally biased region" description="Basic and acidic residues" evidence="2">
    <location>
        <begin position="224"/>
        <end position="260"/>
    </location>
</feature>
<keyword evidence="5" id="KW-1185">Reference proteome</keyword>
<feature type="compositionally biased region" description="Basic and acidic residues" evidence="2">
    <location>
        <begin position="148"/>
        <end position="177"/>
    </location>
</feature>
<dbReference type="SMART" id="SM00311">
    <property type="entry name" value="PWI"/>
    <property type="match status" value="1"/>
</dbReference>
<feature type="region of interest" description="Disordered" evidence="2">
    <location>
        <begin position="309"/>
        <end position="354"/>
    </location>
</feature>
<keyword evidence="1" id="KW-0507">mRNA processing</keyword>
<dbReference type="PANTHER" id="PTHR23148:SF0">
    <property type="entry name" value="SERINE_ARGININE REPETITIVE MATRIX PROTEIN 1"/>
    <property type="match status" value="1"/>
</dbReference>
<dbReference type="InterPro" id="IPR036483">
    <property type="entry name" value="PWI_dom_sf"/>
</dbReference>
<dbReference type="OrthoDB" id="163257at2759"/>
<dbReference type="PANTHER" id="PTHR23148">
    <property type="entry name" value="SERINE/ARGININE REGULATED NUCLEAR MATRIX PROTEIN"/>
    <property type="match status" value="1"/>
</dbReference>
<evidence type="ECO:0000259" key="3">
    <source>
        <dbReference type="PROSITE" id="PS51025"/>
    </source>
</evidence>
<dbReference type="Gene3D" id="1.20.1390.10">
    <property type="entry name" value="PWI domain"/>
    <property type="match status" value="1"/>
</dbReference>
<dbReference type="EMBL" id="FMSP01000007">
    <property type="protein sequence ID" value="SCV71221.1"/>
    <property type="molecule type" value="Genomic_DNA"/>
</dbReference>
<gene>
    <name evidence="4" type="ORF">BQ2448_2809</name>
</gene>
<protein>
    <submittedName>
        <fullName evidence="4">BQ2448_2809 protein</fullName>
    </submittedName>
</protein>
<proteinExistence type="predicted"/>